<dbReference type="GO" id="GO:0005576">
    <property type="term" value="C:extracellular region"/>
    <property type="evidence" value="ECO:0007669"/>
    <property type="project" value="UniProtKB-SubCell"/>
</dbReference>
<evidence type="ECO:0000259" key="8">
    <source>
        <dbReference type="Pfam" id="PF22638"/>
    </source>
</evidence>
<dbReference type="EMBL" id="CP028942">
    <property type="protein sequence ID" value="QKM64318.1"/>
    <property type="molecule type" value="Genomic_DNA"/>
</dbReference>
<evidence type="ECO:0000256" key="2">
    <source>
        <dbReference type="ARBA" id="ARBA00004613"/>
    </source>
</evidence>
<dbReference type="Proteomes" id="UP000503312">
    <property type="component" value="Chromosome"/>
</dbReference>
<comment type="similarity">
    <text evidence="3">Belongs to the flagella basal body rod proteins family.</text>
</comment>
<proteinExistence type="inferred from homology"/>
<dbReference type="Pfam" id="PF06429">
    <property type="entry name" value="Flg_bbr_C"/>
    <property type="match status" value="1"/>
</dbReference>
<evidence type="ECO:0000313" key="9">
    <source>
        <dbReference type="EMBL" id="QKM64318.1"/>
    </source>
</evidence>
<accession>A0A6M9PYA9</accession>
<evidence type="ECO:0000256" key="6">
    <source>
        <dbReference type="ARBA" id="ARBA00023143"/>
    </source>
</evidence>
<feature type="domain" description="Flagellar hook-associated protein FlgK helical" evidence="8">
    <location>
        <begin position="95"/>
        <end position="315"/>
    </location>
</feature>
<dbReference type="PANTHER" id="PTHR30033:SF2">
    <property type="entry name" value="FLAGELLAR HOOK PROTEIN"/>
    <property type="match status" value="1"/>
</dbReference>
<dbReference type="GO" id="GO:0044780">
    <property type="term" value="P:bacterial-type flagellum assembly"/>
    <property type="evidence" value="ECO:0007669"/>
    <property type="project" value="InterPro"/>
</dbReference>
<evidence type="ECO:0000256" key="3">
    <source>
        <dbReference type="ARBA" id="ARBA00009677"/>
    </source>
</evidence>
<evidence type="ECO:0000259" key="7">
    <source>
        <dbReference type="Pfam" id="PF06429"/>
    </source>
</evidence>
<dbReference type="GO" id="GO:0009424">
    <property type="term" value="C:bacterial-type flagellum hook"/>
    <property type="evidence" value="ECO:0007669"/>
    <property type="project" value="InterPro"/>
</dbReference>
<dbReference type="AlphaFoldDB" id="A0A6M9PYA9"/>
<dbReference type="GO" id="GO:0005198">
    <property type="term" value="F:structural molecule activity"/>
    <property type="evidence" value="ECO:0007669"/>
    <property type="project" value="InterPro"/>
</dbReference>
<evidence type="ECO:0000256" key="5">
    <source>
        <dbReference type="ARBA" id="ARBA00022525"/>
    </source>
</evidence>
<evidence type="ECO:0000256" key="4">
    <source>
        <dbReference type="ARBA" id="ARBA00016244"/>
    </source>
</evidence>
<keyword evidence="10" id="KW-1185">Reference proteome</keyword>
<dbReference type="PANTHER" id="PTHR30033">
    <property type="entry name" value="FLAGELLAR HOOK-ASSOCIATED PROTEIN 1"/>
    <property type="match status" value="1"/>
</dbReference>
<dbReference type="InterPro" id="IPR053927">
    <property type="entry name" value="FlgK_helical"/>
</dbReference>
<dbReference type="PRINTS" id="PR01005">
    <property type="entry name" value="FLGHOOKAP1"/>
</dbReference>
<evidence type="ECO:0000313" key="10">
    <source>
        <dbReference type="Proteomes" id="UP000503312"/>
    </source>
</evidence>
<keyword evidence="5" id="KW-0964">Secreted</keyword>
<evidence type="ECO:0000256" key="1">
    <source>
        <dbReference type="ARBA" id="ARBA00004365"/>
    </source>
</evidence>
<dbReference type="Pfam" id="PF22638">
    <property type="entry name" value="FlgK_D1"/>
    <property type="match status" value="1"/>
</dbReference>
<dbReference type="SUPFAM" id="SSF64518">
    <property type="entry name" value="Phase 1 flagellin"/>
    <property type="match status" value="1"/>
</dbReference>
<dbReference type="KEGG" id="ptrp:DCO17_03150"/>
<gene>
    <name evidence="9" type="ORF">DCO17_03150</name>
</gene>
<organism evidence="9 10">
    <name type="scientific">Polynucleobacter tropicus</name>
    <dbReference type="NCBI Taxonomy" id="1743174"/>
    <lineage>
        <taxon>Bacteria</taxon>
        <taxon>Pseudomonadati</taxon>
        <taxon>Pseudomonadota</taxon>
        <taxon>Betaproteobacteria</taxon>
        <taxon>Burkholderiales</taxon>
        <taxon>Burkholderiaceae</taxon>
        <taxon>Polynucleobacter</taxon>
    </lineage>
</organism>
<keyword evidence="6" id="KW-0975">Bacterial flagellum</keyword>
<reference evidence="9 10" key="1">
    <citation type="submission" date="2018-04" db="EMBL/GenBank/DDBJ databases">
        <title>Polynucleobacter sp. UH21B genome.</title>
        <authorList>
            <person name="Hahn M.W."/>
        </authorList>
    </citation>
    <scope>NUCLEOTIDE SEQUENCE [LARGE SCALE GENOMIC DNA]</scope>
    <source>
        <strain evidence="9 10">MWH-UH21B</strain>
    </source>
</reference>
<sequence length="711" mass="73552">MGIYSITESAISGLNIAQAGILTTSQNVAGTSVEGYSRRSASTVMDALAPNSLMLNGTSFAVEGFTRQYSSLIGSQLLSQQAKSSYSDTLVQYTNSVDSLVADKSAGLNTAISDFFNAMGSYAADPTNKAMAGAITGTANAVAQRMTGMSSLVSQIQSDARSALNDTVSQVNTLLPALADINQKIVDGNSPGNTSPSADLLDERDRLLSQLQQLVGGQSLINSDGTATQLVAGMPLVERAIANKVTVNADQQHVALTFNLQNGPNKGVLQTVQSLDGGQAGALLELTNNFVPGVQKRLDTIAMGLVKVANSAAQTNPGLATNLAIFGFKVSDKTYSSLATNDLTGNLPTIANENDLLDLYSSLGNAISSDSGIKVGSTVGNYSKVSSLTAGPTTLAGEYTLTKVGSDQLQISDRLGKMQTVSVIDSISGGLQTIDFNQFGITIQLANISPALGAVSSSSVIKSGSTLPVGGTANQNISNMVVQNNVQSGIYTFSSSGNQLTLASSNGGSQTITVGDGVASGQTLNFDQMGILFSVSDTGTPVKDAATIAGYLNSQAITIEKADDSKSAIATTLDGQKIKVSGIANPLVNYGLNAANFVSLAPSNFASYFNGNTPLISSDKANIVQKLSAVFGTSVSNLVNEVGVKVATWKSNQKANNVVLTNLKAQRDSVSGVNLDEEAANLLKYQQLYTASTKVLQAGNQMFSTLLSIMN</sequence>
<dbReference type="RefSeq" id="WP_173955360.1">
    <property type="nucleotide sequence ID" value="NZ_CP028942.1"/>
</dbReference>
<name>A0A6M9PYA9_9BURK</name>
<dbReference type="InterPro" id="IPR010930">
    <property type="entry name" value="Flg_bb/hook_C_dom"/>
</dbReference>
<protein>
    <recommendedName>
        <fullName evidence="4">Flagellar hook-associated protein 1</fullName>
    </recommendedName>
</protein>
<feature type="domain" description="Flagellar basal-body/hook protein C-terminal" evidence="7">
    <location>
        <begin position="670"/>
        <end position="708"/>
    </location>
</feature>
<dbReference type="InterPro" id="IPR002371">
    <property type="entry name" value="FlgK"/>
</dbReference>
<comment type="subcellular location">
    <subcellularLocation>
        <location evidence="1">Bacterial flagellum</location>
    </subcellularLocation>
    <subcellularLocation>
        <location evidence="2">Secreted</location>
    </subcellularLocation>
</comment>